<protein>
    <recommendedName>
        <fullName evidence="2">Tyrosine-protein kinase ephrin type A/B receptor-like domain-containing protein</fullName>
    </recommendedName>
</protein>
<dbReference type="AlphaFoldDB" id="T0QID9"/>
<dbReference type="SUPFAM" id="SSF57184">
    <property type="entry name" value="Growth factor receptor domain"/>
    <property type="match status" value="1"/>
</dbReference>
<dbReference type="InParanoid" id="T0QID9"/>
<evidence type="ECO:0000256" key="1">
    <source>
        <dbReference type="SAM" id="SignalP"/>
    </source>
</evidence>
<proteinExistence type="predicted"/>
<dbReference type="GeneID" id="19945532"/>
<gene>
    <name evidence="3" type="ORF">SDRG_04805</name>
</gene>
<keyword evidence="1" id="KW-0732">Signal</keyword>
<feature type="chain" id="PRO_5004583372" description="Tyrosine-protein kinase ephrin type A/B receptor-like domain-containing protein" evidence="1">
    <location>
        <begin position="18"/>
        <end position="998"/>
    </location>
</feature>
<keyword evidence="4" id="KW-1185">Reference proteome</keyword>
<dbReference type="SMART" id="SM01411">
    <property type="entry name" value="Ephrin_rec_like"/>
    <property type="match status" value="12"/>
</dbReference>
<evidence type="ECO:0000313" key="3">
    <source>
        <dbReference type="EMBL" id="EQC37779.1"/>
    </source>
</evidence>
<dbReference type="PANTHER" id="PTHR47236:SF4">
    <property type="entry name" value="GENE 9195-RELATED"/>
    <property type="match status" value="1"/>
</dbReference>
<dbReference type="Pfam" id="PF07699">
    <property type="entry name" value="Ephrin_rec_like"/>
    <property type="match status" value="1"/>
</dbReference>
<feature type="domain" description="Tyrosine-protein kinase ephrin type A/B receptor-like" evidence="2">
    <location>
        <begin position="550"/>
        <end position="583"/>
    </location>
</feature>
<sequence>MLGVLVAATLVLPSANACVSESGYCQLLPSEGLATDPCSDLAPCPTGSYCRNNRLTRCPAGFFGNVTGLQTPQCSGLCPAGFYCPLGTAEPIACGGQHLYCALGAAAPSLVPPGYYALGIDATRRESVALCEAGFYCVNGQLLPCVEGTFGSTSGLTSPACSDVCPPGSYCPLGASAPLPCPPGTYGVTDSLSTPACSGACPEGFYCPAGTTTPLACPDGALCPVGSASPRVVPPGMHLVPAKDPMTQAITMVATRCPPGSYCVYGKAFPCPVGRFGATEGLNSSRCSGVCPAGSLCVAGTVTPSPCSDAAFFCPSDSYALQPVGVGNYSSPIDSLYHKDQAVCEPGHYCLNGLRSPCPAGAFGSAFGLTTPACSGQCAPGYYCPQGSLGATANECGSPHTYCPEGSPRPLFVSSGYCGVGASATTQAAQALAPPGSFAFEGQCYLCPGGYYGTDPGSISPTCSGVCASGYYCPPGSTSPFQVTCGLGSYCPSGSKLPTPVTRGFYSYIATTDTCGPGLYRSASTSLAALLLAGWSTIAVDYGDALFPFAPCVPCPLGTFKPDDGDSQSLCQACPPFTSTSSIDRTTCSCYRLSGGATWEATTTALYFDGVTCIHLPIATQMASLLPPNTSWTKYQEAACKPGYYCVQGARSPCPAGRFGTSWKETNPLCTNACRRGHYCPVASAHDAVEPCGAPYLYCPSGSPYPVAVTAGFYSLDSVAGLFSDITRRDAQAPCEPGSFCQYGLRYPCPGGRYGSAAQETSTLCTGLCQRGFYCPPGSSLPTQVACGNASVICRRGSASPEPVAVGYYSGGDTSPMRWYQLPCPLGSYCVDGTSFLCPGGTYGGVPQLTRPTCSGLCAPGYYCPTGSIAAQAFPCGNVSVYCPPGSPQPLAVSVGYYTTGGTNSTRSGQALCPMGSFCQHGVLYQCPPGTFGSATGLTVETCSGWCSAGFFCPPGTVSATANACGPSSYSIDGQGECMACPAARPLMPCHNSRACCQ</sequence>
<dbReference type="PANTHER" id="PTHR47236">
    <property type="entry name" value="GENE, 32742-RELATED-RELATED"/>
    <property type="match status" value="1"/>
</dbReference>
<dbReference type="EMBL" id="JH767143">
    <property type="protein sequence ID" value="EQC37779.1"/>
    <property type="molecule type" value="Genomic_DNA"/>
</dbReference>
<dbReference type="RefSeq" id="XP_008608712.1">
    <property type="nucleotide sequence ID" value="XM_008610490.1"/>
</dbReference>
<evidence type="ECO:0000313" key="4">
    <source>
        <dbReference type="Proteomes" id="UP000030762"/>
    </source>
</evidence>
<dbReference type="InterPro" id="IPR011641">
    <property type="entry name" value="Tyr-kin_ephrin_A/B_rcpt-like"/>
</dbReference>
<dbReference type="InterPro" id="IPR009030">
    <property type="entry name" value="Growth_fac_rcpt_cys_sf"/>
</dbReference>
<reference evidence="3 4" key="1">
    <citation type="submission" date="2012-04" db="EMBL/GenBank/DDBJ databases">
        <title>The Genome Sequence of Saprolegnia declina VS20.</title>
        <authorList>
            <consortium name="The Broad Institute Genome Sequencing Platform"/>
            <person name="Russ C."/>
            <person name="Nusbaum C."/>
            <person name="Tyler B."/>
            <person name="van West P."/>
            <person name="Dieguez-Uribeondo J."/>
            <person name="de Bruijn I."/>
            <person name="Tripathy S."/>
            <person name="Jiang R."/>
            <person name="Young S.K."/>
            <person name="Zeng Q."/>
            <person name="Gargeya S."/>
            <person name="Fitzgerald M."/>
            <person name="Haas B."/>
            <person name="Abouelleil A."/>
            <person name="Alvarado L."/>
            <person name="Arachchi H.M."/>
            <person name="Berlin A."/>
            <person name="Chapman S.B."/>
            <person name="Goldberg J."/>
            <person name="Griggs A."/>
            <person name="Gujja S."/>
            <person name="Hansen M."/>
            <person name="Howarth C."/>
            <person name="Imamovic A."/>
            <person name="Larimer J."/>
            <person name="McCowen C."/>
            <person name="Montmayeur A."/>
            <person name="Murphy C."/>
            <person name="Neiman D."/>
            <person name="Pearson M."/>
            <person name="Priest M."/>
            <person name="Roberts A."/>
            <person name="Saif S."/>
            <person name="Shea T."/>
            <person name="Sisk P."/>
            <person name="Sykes S."/>
            <person name="Wortman J."/>
            <person name="Nusbaum C."/>
            <person name="Birren B."/>
        </authorList>
    </citation>
    <scope>NUCLEOTIDE SEQUENCE [LARGE SCALE GENOMIC DNA]</scope>
    <source>
        <strain evidence="3 4">VS20</strain>
    </source>
</reference>
<accession>T0QID9</accession>
<dbReference type="OMA" id="METRSTC"/>
<evidence type="ECO:0000259" key="2">
    <source>
        <dbReference type="Pfam" id="PF07699"/>
    </source>
</evidence>
<dbReference type="OrthoDB" id="439917at2759"/>
<dbReference type="Proteomes" id="UP000030762">
    <property type="component" value="Unassembled WGS sequence"/>
</dbReference>
<organism evidence="3 4">
    <name type="scientific">Saprolegnia diclina (strain VS20)</name>
    <dbReference type="NCBI Taxonomy" id="1156394"/>
    <lineage>
        <taxon>Eukaryota</taxon>
        <taxon>Sar</taxon>
        <taxon>Stramenopiles</taxon>
        <taxon>Oomycota</taxon>
        <taxon>Saprolegniomycetes</taxon>
        <taxon>Saprolegniales</taxon>
        <taxon>Saprolegniaceae</taxon>
        <taxon>Saprolegnia</taxon>
    </lineage>
</organism>
<dbReference type="STRING" id="1156394.T0QID9"/>
<dbReference type="Gene3D" id="2.10.50.10">
    <property type="entry name" value="Tumor Necrosis Factor Receptor, subunit A, domain 2"/>
    <property type="match status" value="2"/>
</dbReference>
<name>T0QID9_SAPDV</name>
<dbReference type="eggNOG" id="ENOG502QWBD">
    <property type="taxonomic scope" value="Eukaryota"/>
</dbReference>
<dbReference type="VEuPathDB" id="FungiDB:SDRG_04805"/>
<feature type="signal peptide" evidence="1">
    <location>
        <begin position="1"/>
        <end position="17"/>
    </location>
</feature>